<gene>
    <name evidence="1" type="ORF">WJX84_009466</name>
</gene>
<accession>A0AAW1TJW3</accession>
<evidence type="ECO:0000313" key="1">
    <source>
        <dbReference type="EMBL" id="KAK9868490.1"/>
    </source>
</evidence>
<protein>
    <submittedName>
        <fullName evidence="1">Uncharacterized protein</fullName>
    </submittedName>
</protein>
<organism evidence="1 2">
    <name type="scientific">Apatococcus fuscideae</name>
    <dbReference type="NCBI Taxonomy" id="2026836"/>
    <lineage>
        <taxon>Eukaryota</taxon>
        <taxon>Viridiplantae</taxon>
        <taxon>Chlorophyta</taxon>
        <taxon>core chlorophytes</taxon>
        <taxon>Trebouxiophyceae</taxon>
        <taxon>Chlorellales</taxon>
        <taxon>Chlorellaceae</taxon>
        <taxon>Apatococcus</taxon>
    </lineage>
</organism>
<comment type="caution">
    <text evidence="1">The sequence shown here is derived from an EMBL/GenBank/DDBJ whole genome shotgun (WGS) entry which is preliminary data.</text>
</comment>
<dbReference type="AlphaFoldDB" id="A0AAW1TJW3"/>
<reference evidence="1 2" key="1">
    <citation type="journal article" date="2024" name="Nat. Commun.">
        <title>Phylogenomics reveals the evolutionary origins of lichenization in chlorophyte algae.</title>
        <authorList>
            <person name="Puginier C."/>
            <person name="Libourel C."/>
            <person name="Otte J."/>
            <person name="Skaloud P."/>
            <person name="Haon M."/>
            <person name="Grisel S."/>
            <person name="Petersen M."/>
            <person name="Berrin J.G."/>
            <person name="Delaux P.M."/>
            <person name="Dal Grande F."/>
            <person name="Keller J."/>
        </authorList>
    </citation>
    <scope>NUCLEOTIDE SEQUENCE [LARGE SCALE GENOMIC DNA]</scope>
    <source>
        <strain evidence="1 2">SAG 2523</strain>
    </source>
</reference>
<evidence type="ECO:0000313" key="2">
    <source>
        <dbReference type="Proteomes" id="UP001485043"/>
    </source>
</evidence>
<name>A0AAW1TJW3_9CHLO</name>
<dbReference type="EMBL" id="JALJOV010000026">
    <property type="protein sequence ID" value="KAK9868490.1"/>
    <property type="molecule type" value="Genomic_DNA"/>
</dbReference>
<proteinExistence type="predicted"/>
<keyword evidence="2" id="KW-1185">Reference proteome</keyword>
<dbReference type="Proteomes" id="UP001485043">
    <property type="component" value="Unassembled WGS sequence"/>
</dbReference>
<sequence>MGPVPGSLRNVISSLSTSFCQRGRRAPWVPATPATSNPCDSELMESYQTRYRKMLSDHGYSATGAVPFTELKVVQLLGHIYEEAMRPNDTPASSSPSEEQMLAVRDGLAFSFAWSGASRSINSRELRQENFPLLESGAALRPFLHPAMLLMPGTLVSVTPDHLRKRGPERNHLDVVLPVPDFSSGPAMLLSPVIWLRFMLMLDARIPPMLAACL</sequence>